<dbReference type="Proteomes" id="UP000092445">
    <property type="component" value="Unassembled WGS sequence"/>
</dbReference>
<evidence type="ECO:0000313" key="2">
    <source>
        <dbReference type="Proteomes" id="UP000092445"/>
    </source>
</evidence>
<name>A0A1A9Z538_GLOPL</name>
<proteinExistence type="predicted"/>
<sequence length="165" mass="19293">MIDDTNGKTEYLPNSLLFLNLYIADNISENVVSSKFEKENQSPHFPNRREDLYKFCSKFSLPSFTSEISESHGEWGEAFPFSSLSVVSGQRQLIFRLDITVTAIDQKQPWKRVLDYNYEQQPNDNDIWSLFAKTQIMENERKTYSNLFFTTRTSENACIETQHHS</sequence>
<keyword evidence="2" id="KW-1185">Reference proteome</keyword>
<protein>
    <submittedName>
        <fullName evidence="1">Uncharacterized protein</fullName>
    </submittedName>
</protein>
<reference evidence="1" key="2">
    <citation type="submission" date="2020-05" db="UniProtKB">
        <authorList>
            <consortium name="EnsemblMetazoa"/>
        </authorList>
    </citation>
    <scope>IDENTIFICATION</scope>
    <source>
        <strain evidence="1">IAEA</strain>
    </source>
</reference>
<dbReference type="AlphaFoldDB" id="A0A1A9Z538"/>
<accession>A0A1A9Z538</accession>
<organism evidence="1 2">
    <name type="scientific">Glossina pallidipes</name>
    <name type="common">Tsetse fly</name>
    <dbReference type="NCBI Taxonomy" id="7398"/>
    <lineage>
        <taxon>Eukaryota</taxon>
        <taxon>Metazoa</taxon>
        <taxon>Ecdysozoa</taxon>
        <taxon>Arthropoda</taxon>
        <taxon>Hexapoda</taxon>
        <taxon>Insecta</taxon>
        <taxon>Pterygota</taxon>
        <taxon>Neoptera</taxon>
        <taxon>Endopterygota</taxon>
        <taxon>Diptera</taxon>
        <taxon>Brachycera</taxon>
        <taxon>Muscomorpha</taxon>
        <taxon>Hippoboscoidea</taxon>
        <taxon>Glossinidae</taxon>
        <taxon>Glossina</taxon>
    </lineage>
</organism>
<dbReference type="VEuPathDB" id="VectorBase:GPAI004187"/>
<dbReference type="EnsemblMetazoa" id="GPAI004187-RA">
    <property type="protein sequence ID" value="GPAI004187-PA"/>
    <property type="gene ID" value="GPAI004187"/>
</dbReference>
<evidence type="ECO:0000313" key="1">
    <source>
        <dbReference type="EnsemblMetazoa" id="GPAI004187-PA"/>
    </source>
</evidence>
<reference evidence="2" key="1">
    <citation type="submission" date="2014-03" db="EMBL/GenBank/DDBJ databases">
        <authorList>
            <person name="Aksoy S."/>
            <person name="Warren W."/>
            <person name="Wilson R.K."/>
        </authorList>
    </citation>
    <scope>NUCLEOTIDE SEQUENCE [LARGE SCALE GENOMIC DNA]</scope>
    <source>
        <strain evidence="2">IAEA</strain>
    </source>
</reference>